<dbReference type="EC" id="3.1.13.-" evidence="9"/>
<dbReference type="GO" id="GO:0005634">
    <property type="term" value="C:nucleus"/>
    <property type="evidence" value="ECO:0007669"/>
    <property type="project" value="TreeGrafter"/>
</dbReference>
<dbReference type="GO" id="GO:0016078">
    <property type="term" value="P:tRNA decay"/>
    <property type="evidence" value="ECO:0007669"/>
    <property type="project" value="UniProtKB-ARBA"/>
</dbReference>
<evidence type="ECO:0000256" key="6">
    <source>
        <dbReference type="ARBA" id="ARBA00022884"/>
    </source>
</evidence>
<dbReference type="FunFam" id="1.25.40.1050:FF:000001">
    <property type="entry name" value="5'-3' exoribonuclease 1"/>
    <property type="match status" value="1"/>
</dbReference>
<feature type="region of interest" description="Disordered" evidence="10">
    <location>
        <begin position="477"/>
        <end position="508"/>
    </location>
</feature>
<keyword evidence="9" id="KW-0866">Nonsense-mediated mRNA decay</keyword>
<feature type="domain" description="Xrn1 N-terminal" evidence="11">
    <location>
        <begin position="22"/>
        <end position="244"/>
    </location>
</feature>
<dbReference type="PIRSF" id="PIRSF006743">
    <property type="entry name" value="Exonuclease_Xnr1"/>
    <property type="match status" value="1"/>
</dbReference>
<evidence type="ECO:0000259" key="11">
    <source>
        <dbReference type="Pfam" id="PF03159"/>
    </source>
</evidence>
<comment type="subcellular location">
    <subcellularLocation>
        <location evidence="1 9">Cytoplasm</location>
    </subcellularLocation>
</comment>
<sequence>MGEETITCKVEALANNLSVSQEFQRYISERYPLTSQLIQENKIPEFDNLYVDFNGIIHNCSHPNDEDAHFRLSEAQIFTSIFTYVDHLFSKIKPKKLFFMAVDGVAPRAKMNQQRSRRFRTAKEAKEVREKAERKGEKLPEEKAFDSNCITPGTEFMARLSEQLRYFVNKKISEDANWRDVMVVLSGHDVPGEGEHKIMEYIRLSRAQPDYDPNVRHCLYGLDADLIMLGLLSHDPHFCLLREEVKFGPASKSKSNKGVESINFYLLHLTLMREYLDLEFHEIEPVLPFEYSLERVIDDFILLAVFVGNDFLPNLPDLHIHENGLEKLFDVYKKVLPSLDGYINESGVINTKRLQVVLDEMAEWEREIFEKEYADLNWFKGKQAKHVKEMEMGRKRSKLVLTESQRKIFDEVKAFVLERRKLSATEQASRPPLRMPNTFSARDRQFINRLADDLHLSVTWDEYDEEDQNLVTFRFPGELEEPLPEEGKSLEEGEGGTEEEWEDEDDEEANAAVDRVLNKYEKAKLMEDDKEGDFDARYEMSIKEKMDEWKRTYYKLEISYDDPKDMGDLVYRYVEGLQWVMYYYYSGVASWSWFYNYHYAPRISDLKGVDKMSFHFDLGKPFKPFEQLMGVMPEASKELIPLAYRDLMYDPNSPILDFYPTEFEQDLNGKKQDWEAIVKIPFIDEKRLLKAMSSREHQLTEEERMRNSFGTSTKFTYNPGEPTVYPSSLPGFFPTLYRCHCKMEPFDLPTLDGLHLVQGLCDGVQLGAEALAGFPSLQTLPHTATLGYHGVNVHGSESRNKSMIVHIVNQHENRKVEDIAQEMIGRRIFVGWPFLQEGLVSAISDSLFTYEKLSVVPGKPAKVVSNPHTPQGLGLWKMKAEKVEHYYSKRCGVITGTVDILLHVRPLKGLKRVDNGAFVKDYEGPEKEVEQAVQMAVSEVFSEDPRFIEREPPPLSEEFPEGSKVFFLGEHAYGVAAQVSATTDDALSVVLVFFPSDRMECERFKGVVVNRLQNKYFPSFKVAEMLGISSKALSKVTSSFMVVGSDGNKNNLGLSLKFEAKGLKVIEYSRKDGRYWEFSEKAIELIREYQAKYPEVFQVLDRSGDAMVKASDVFSDAPNPDAKAKEVKTWLNTKGVRDFEPVSLFCDQLGKATVKEIEALADSITASKSTAAIKKAIVKGIPRQAVLKPSHAVYRLQNQHFALGDRVIMVQDSGSVPLSFKGVVVGMNAKSMDVVWDAPFMSGGTLGDRCSQYRGSTVEFWSCLNLSNPQFIVSTNPKAPVQQQQPKTPFKPRFGPHPTVRPAPGQLPAAGFRPAPAAANGANQNGVGHNGPVHIMVNSQPWRGGGPPKWPTSCCCLLTFHPTDGVANGHAKTPSQTIPNQNSNHVDLAPRGRGRARGFQPRGGFHAQAPVARGGIITPARGRGFVPGIDRGRGGPPRGFRGRGRGQAHAAPAPSA</sequence>
<dbReference type="InterPro" id="IPR004859">
    <property type="entry name" value="Xrn1_N"/>
</dbReference>
<evidence type="ECO:0000256" key="5">
    <source>
        <dbReference type="ARBA" id="ARBA00022839"/>
    </source>
</evidence>
<dbReference type="OMA" id="VASWPWF"/>
<evidence type="ECO:0000259" key="15">
    <source>
        <dbReference type="Pfam" id="PF18334"/>
    </source>
</evidence>
<dbReference type="GO" id="GO:0016075">
    <property type="term" value="P:rRNA catabolic process"/>
    <property type="evidence" value="ECO:0007669"/>
    <property type="project" value="TreeGrafter"/>
</dbReference>
<keyword evidence="17" id="KW-1185">Reference proteome</keyword>
<keyword evidence="2 9" id="KW-0963">Cytoplasm</keyword>
<dbReference type="PANTHER" id="PTHR12341">
    <property type="entry name" value="5'-&gt;3' EXORIBONUCLEASE"/>
    <property type="match status" value="1"/>
</dbReference>
<feature type="region of interest" description="Disordered" evidence="10">
    <location>
        <begin position="1368"/>
        <end position="1395"/>
    </location>
</feature>
<feature type="compositionally biased region" description="Polar residues" evidence="10">
    <location>
        <begin position="1373"/>
        <end position="1385"/>
    </location>
</feature>
<feature type="domain" description="Exoribonuclease Xrn1 D2/D3" evidence="15">
    <location>
        <begin position="954"/>
        <end position="1179"/>
    </location>
</feature>
<keyword evidence="5 9" id="KW-0269">Exonuclease</keyword>
<dbReference type="PANTHER" id="PTHR12341:SF7">
    <property type="entry name" value="5'-3' EXORIBONUCLEASE 1"/>
    <property type="match status" value="1"/>
</dbReference>
<comment type="caution">
    <text evidence="16">The sequence shown here is derived from an EMBL/GenBank/DDBJ whole genome shotgun (WGS) entry which is preliminary data.</text>
</comment>
<evidence type="ECO:0000256" key="2">
    <source>
        <dbReference type="ARBA" id="ARBA00022490"/>
    </source>
</evidence>
<name>A0A060SKC3_PYCCI</name>
<dbReference type="InterPro" id="IPR014722">
    <property type="entry name" value="Rib_uL2_dom2"/>
</dbReference>
<dbReference type="Pfam" id="PF18332">
    <property type="entry name" value="XRN1_D1"/>
    <property type="match status" value="1"/>
</dbReference>
<dbReference type="HOGENOM" id="CLU_001581_1_2_1"/>
<evidence type="ECO:0000256" key="9">
    <source>
        <dbReference type="PIRNR" id="PIRNR006743"/>
    </source>
</evidence>
<evidence type="ECO:0000256" key="3">
    <source>
        <dbReference type="ARBA" id="ARBA00022722"/>
    </source>
</evidence>
<evidence type="ECO:0000259" key="13">
    <source>
        <dbReference type="Pfam" id="PF18129"/>
    </source>
</evidence>
<dbReference type="Gene3D" id="2.30.30.750">
    <property type="match status" value="1"/>
</dbReference>
<feature type="domain" description="5'-3' exoribonuclease 1 SH3-like" evidence="13">
    <location>
        <begin position="1199"/>
        <end position="1265"/>
    </location>
</feature>
<evidence type="ECO:0000313" key="16">
    <source>
        <dbReference type="EMBL" id="CDO74666.1"/>
    </source>
</evidence>
<keyword evidence="6 9" id="KW-0694">RNA-binding</keyword>
<dbReference type="InterPro" id="IPR041385">
    <property type="entry name" value="SH3_12"/>
</dbReference>
<dbReference type="InterPro" id="IPR047007">
    <property type="entry name" value="XRN1_D1_sf"/>
</dbReference>
<dbReference type="Gene3D" id="2.30.30.30">
    <property type="match status" value="1"/>
</dbReference>
<dbReference type="InterPro" id="IPR041106">
    <property type="entry name" value="XRN1_D2_D3"/>
</dbReference>
<dbReference type="Pfam" id="PF18129">
    <property type="entry name" value="SH3_12"/>
    <property type="match status" value="1"/>
</dbReference>
<keyword evidence="3 9" id="KW-0540">Nuclease</keyword>
<comment type="similarity">
    <text evidence="7 9">Belongs to the 5'-3' exonuclease family.</text>
</comment>
<dbReference type="InterPro" id="IPR016494">
    <property type="entry name" value="5_3_exoribonuclease_1"/>
</dbReference>
<evidence type="ECO:0000313" key="17">
    <source>
        <dbReference type="Proteomes" id="UP000029665"/>
    </source>
</evidence>
<dbReference type="Pfam" id="PF03159">
    <property type="entry name" value="XRN_N"/>
    <property type="match status" value="1"/>
</dbReference>
<feature type="region of interest" description="Disordered" evidence="10">
    <location>
        <begin position="1417"/>
        <end position="1456"/>
    </location>
</feature>
<dbReference type="GO" id="GO:0004534">
    <property type="term" value="F:5'-3' RNA exonuclease activity"/>
    <property type="evidence" value="ECO:0007669"/>
    <property type="project" value="TreeGrafter"/>
</dbReference>
<dbReference type="FunFam" id="3.40.50.12390:FF:000002">
    <property type="entry name" value="5'-3' exoribonuclease 1"/>
    <property type="match status" value="1"/>
</dbReference>
<dbReference type="Gene3D" id="2.170.260.40">
    <property type="match status" value="1"/>
</dbReference>
<dbReference type="Proteomes" id="UP000029665">
    <property type="component" value="Unassembled WGS sequence"/>
</dbReference>
<dbReference type="InterPro" id="IPR047008">
    <property type="entry name" value="XRN1_SH3_sf"/>
</dbReference>
<keyword evidence="4 9" id="KW-0378">Hydrolase</keyword>
<comment type="function">
    <text evidence="9">Multifunctional protein that exhibits several independent functions at different levels of the cellular processes. 5'-3' exonuclease component of the nonsense-mediated mRNA decay (NMD) which is a highly conserved mRNA degradation pathway, an RNA surveillance system whose role is to identify and rid cells of mRNA with premature termination codons and thus prevents accumulation of potentially harmful truncated proteins.</text>
</comment>
<dbReference type="EMBL" id="CCBP010000200">
    <property type="protein sequence ID" value="CDO74666.1"/>
    <property type="molecule type" value="Genomic_DNA"/>
</dbReference>
<dbReference type="Pfam" id="PF17846">
    <property type="entry name" value="XRN_M"/>
    <property type="match status" value="1"/>
</dbReference>
<dbReference type="Gene3D" id="1.25.40.1050">
    <property type="match status" value="1"/>
</dbReference>
<organism evidence="16 17">
    <name type="scientific">Pycnoporus cinnabarinus</name>
    <name type="common">Cinnabar-red polypore</name>
    <name type="synonym">Trametes cinnabarina</name>
    <dbReference type="NCBI Taxonomy" id="5643"/>
    <lineage>
        <taxon>Eukaryota</taxon>
        <taxon>Fungi</taxon>
        <taxon>Dikarya</taxon>
        <taxon>Basidiomycota</taxon>
        <taxon>Agaricomycotina</taxon>
        <taxon>Agaricomycetes</taxon>
        <taxon>Polyporales</taxon>
        <taxon>Polyporaceae</taxon>
        <taxon>Trametes</taxon>
    </lineage>
</organism>
<feature type="domain" description="Xrn1 helical" evidence="12">
    <location>
        <begin position="291"/>
        <end position="710"/>
    </location>
</feature>
<dbReference type="Pfam" id="PF18334">
    <property type="entry name" value="XRN1_D2_D3"/>
    <property type="match status" value="1"/>
</dbReference>
<dbReference type="Gene3D" id="3.40.50.12390">
    <property type="match status" value="2"/>
</dbReference>
<dbReference type="InterPro" id="IPR041412">
    <property type="entry name" value="Xrn1_helical"/>
</dbReference>
<evidence type="ECO:0000256" key="8">
    <source>
        <dbReference type="ARBA" id="ARBA00067318"/>
    </source>
</evidence>
<evidence type="ECO:0000259" key="12">
    <source>
        <dbReference type="Pfam" id="PF17846"/>
    </source>
</evidence>
<proteinExistence type="inferred from homology"/>
<dbReference type="CDD" id="cd18673">
    <property type="entry name" value="PIN_XRN1-2-like"/>
    <property type="match status" value="1"/>
</dbReference>
<evidence type="ECO:0000256" key="10">
    <source>
        <dbReference type="SAM" id="MobiDB-lite"/>
    </source>
</evidence>
<feature type="compositionally biased region" description="Acidic residues" evidence="10">
    <location>
        <begin position="492"/>
        <end position="508"/>
    </location>
</feature>
<feature type="domain" description="5'-3' exoribonuclease 1 D1" evidence="14">
    <location>
        <begin position="759"/>
        <end position="950"/>
    </location>
</feature>
<accession>A0A060SKC3</accession>
<dbReference type="OrthoDB" id="372487at2759"/>
<protein>
    <recommendedName>
        <fullName evidence="8 9">5'-3' exoribonuclease 1</fullName>
        <ecNumber evidence="9">3.1.13.-</ecNumber>
    </recommendedName>
</protein>
<dbReference type="InterPro" id="IPR027073">
    <property type="entry name" value="5_3_exoribonuclease"/>
</dbReference>
<evidence type="ECO:0000256" key="1">
    <source>
        <dbReference type="ARBA" id="ARBA00004496"/>
    </source>
</evidence>
<reference evidence="16" key="1">
    <citation type="submission" date="2014-01" db="EMBL/GenBank/DDBJ databases">
        <title>The genome of the white-rot fungus Pycnoporus cinnabarinus: a basidiomycete model with a versatile arsenal for lignocellulosic biomass breakdown.</title>
        <authorList>
            <person name="Levasseur A."/>
            <person name="Lomascolo A."/>
            <person name="Ruiz-Duenas F.J."/>
            <person name="Uzan E."/>
            <person name="Piumi F."/>
            <person name="Kues U."/>
            <person name="Ram A.F.J."/>
            <person name="Murat C."/>
            <person name="Haon M."/>
            <person name="Benoit I."/>
            <person name="Arfi Y."/>
            <person name="Chevret D."/>
            <person name="Drula E."/>
            <person name="Kwon M.J."/>
            <person name="Gouret P."/>
            <person name="Lesage-Meessen L."/>
            <person name="Lombard V."/>
            <person name="Mariette J."/>
            <person name="Noirot C."/>
            <person name="Park J."/>
            <person name="Patyshakuliyeva A."/>
            <person name="Wieneger R.A.B."/>
            <person name="Wosten H.A.B."/>
            <person name="Martin F."/>
            <person name="Coutinho P.M."/>
            <person name="de Vries R."/>
            <person name="Martinez A.T."/>
            <person name="Klopp C."/>
            <person name="Pontarotti P."/>
            <person name="Henrissat B."/>
            <person name="Record E."/>
        </authorList>
    </citation>
    <scope>NUCLEOTIDE SEQUENCE [LARGE SCALE GENOMIC DNA]</scope>
    <source>
        <strain evidence="16">BRFM137</strain>
    </source>
</reference>
<evidence type="ECO:0000256" key="7">
    <source>
        <dbReference type="ARBA" id="ARBA00038299"/>
    </source>
</evidence>
<dbReference type="STRING" id="5643.A0A060SKC3"/>
<dbReference type="GO" id="GO:0003723">
    <property type="term" value="F:RNA binding"/>
    <property type="evidence" value="ECO:0007669"/>
    <property type="project" value="UniProtKB-KW"/>
</dbReference>
<gene>
    <name evidence="16" type="ORF">BN946_scf184828.g6</name>
</gene>
<evidence type="ECO:0000256" key="4">
    <source>
        <dbReference type="ARBA" id="ARBA00022801"/>
    </source>
</evidence>
<dbReference type="GO" id="GO:0000932">
    <property type="term" value="C:P-body"/>
    <property type="evidence" value="ECO:0007669"/>
    <property type="project" value="UniProtKB-ARBA"/>
</dbReference>
<evidence type="ECO:0000259" key="14">
    <source>
        <dbReference type="Pfam" id="PF18332"/>
    </source>
</evidence>
<dbReference type="GO" id="GO:0000184">
    <property type="term" value="P:nuclear-transcribed mRNA catabolic process, nonsense-mediated decay"/>
    <property type="evidence" value="ECO:0007669"/>
    <property type="project" value="UniProtKB-KW"/>
</dbReference>
<dbReference type="InterPro" id="IPR040992">
    <property type="entry name" value="XRN1_D1"/>
</dbReference>